<name>A0A7R7ZTR9_ASPKA</name>
<evidence type="ECO:0000313" key="2">
    <source>
        <dbReference type="Proteomes" id="UP000661280"/>
    </source>
</evidence>
<reference evidence="1" key="1">
    <citation type="submission" date="2021-01" db="EMBL/GenBank/DDBJ databases">
        <authorList>
            <consortium name="Aspergillus luchuensis mut. kawachii IFO 4304 genome sequencing consortium"/>
            <person name="Kazuki M."/>
            <person name="Futagami T."/>
        </authorList>
    </citation>
    <scope>NUCLEOTIDE SEQUENCE</scope>
    <source>
        <strain evidence="1">IFO 4308</strain>
    </source>
</reference>
<keyword evidence="2" id="KW-1185">Reference proteome</keyword>
<dbReference type="GeneID" id="64954496"/>
<proteinExistence type="predicted"/>
<dbReference type="KEGG" id="aluc:AKAW2_10217S"/>
<dbReference type="EMBL" id="AP024425">
    <property type="protein sequence ID" value="BCR93171.1"/>
    <property type="molecule type" value="Genomic_DNA"/>
</dbReference>
<evidence type="ECO:0000313" key="1">
    <source>
        <dbReference type="EMBL" id="BCR93171.1"/>
    </source>
</evidence>
<organism evidence="1 2">
    <name type="scientific">Aspergillus kawachii</name>
    <name type="common">White koji mold</name>
    <name type="synonym">Aspergillus awamori var. kawachi</name>
    <dbReference type="NCBI Taxonomy" id="1069201"/>
    <lineage>
        <taxon>Eukaryota</taxon>
        <taxon>Fungi</taxon>
        <taxon>Dikarya</taxon>
        <taxon>Ascomycota</taxon>
        <taxon>Pezizomycotina</taxon>
        <taxon>Eurotiomycetes</taxon>
        <taxon>Eurotiomycetidae</taxon>
        <taxon>Eurotiales</taxon>
        <taxon>Aspergillaceae</taxon>
        <taxon>Aspergillus</taxon>
        <taxon>Aspergillus subgen. Circumdati</taxon>
    </lineage>
</organism>
<protein>
    <submittedName>
        <fullName evidence="1">Uncharacterized protein</fullName>
    </submittedName>
</protein>
<gene>
    <name evidence="1" type="ORF">AKAW2_10217S</name>
</gene>
<dbReference type="RefSeq" id="XP_041536937.1">
    <property type="nucleotide sequence ID" value="XM_041684735.1"/>
</dbReference>
<dbReference type="AlphaFoldDB" id="A0A7R7ZTR9"/>
<sequence>MKIKIKANDTRLDRQPVTCCGVGPSIIIQIGCKYLPLRAVLFLDQRRPAGQAFFVVGTTLGDGNHQWAIRSVGNITVAWSSTYISALLFDHPRGTAISLIRPARTVSAAVFLSFPLFTLADVPVRMLIGEPSNKVIDGPQILPHWAIQDDRYSSD</sequence>
<dbReference type="Proteomes" id="UP000661280">
    <property type="component" value="Chromosome 1"/>
</dbReference>
<accession>A0A7R7ZTR9</accession>
<reference evidence="1" key="2">
    <citation type="submission" date="2021-02" db="EMBL/GenBank/DDBJ databases">
        <title>Aspergillus luchuensis mut. kawachii IFO 4304 genome sequence.</title>
        <authorList>
            <person name="Mori K."/>
            <person name="Kadooka C."/>
            <person name="Goto M."/>
            <person name="Futagami T."/>
        </authorList>
    </citation>
    <scope>NUCLEOTIDE SEQUENCE</scope>
    <source>
        <strain evidence="1">IFO 4308</strain>
    </source>
</reference>